<reference evidence="2 3" key="1">
    <citation type="journal article" date="2020" name="ISME J.">
        <title>Uncovering the hidden diversity of litter-decomposition mechanisms in mushroom-forming fungi.</title>
        <authorList>
            <person name="Floudas D."/>
            <person name="Bentzer J."/>
            <person name="Ahren D."/>
            <person name="Johansson T."/>
            <person name="Persson P."/>
            <person name="Tunlid A."/>
        </authorList>
    </citation>
    <scope>NUCLEOTIDE SEQUENCE [LARGE SCALE GENOMIC DNA]</scope>
    <source>
        <strain evidence="2 3">CBS 101986</strain>
    </source>
</reference>
<accession>A0A8H5BJE4</accession>
<dbReference type="EMBL" id="JAACJJ010000016">
    <property type="protein sequence ID" value="KAF5324219.1"/>
    <property type="molecule type" value="Genomic_DNA"/>
</dbReference>
<feature type="region of interest" description="Disordered" evidence="1">
    <location>
        <begin position="1"/>
        <end position="30"/>
    </location>
</feature>
<proteinExistence type="predicted"/>
<feature type="compositionally biased region" description="Basic residues" evidence="1">
    <location>
        <begin position="1"/>
        <end position="11"/>
    </location>
</feature>
<protein>
    <submittedName>
        <fullName evidence="2">Uncharacterized protein</fullName>
    </submittedName>
</protein>
<keyword evidence="3" id="KW-1185">Reference proteome</keyword>
<evidence type="ECO:0000313" key="2">
    <source>
        <dbReference type="EMBL" id="KAF5324219.1"/>
    </source>
</evidence>
<dbReference type="OrthoDB" id="5967843at2759"/>
<organism evidence="2 3">
    <name type="scientific">Psilocybe cf. subviscida</name>
    <dbReference type="NCBI Taxonomy" id="2480587"/>
    <lineage>
        <taxon>Eukaryota</taxon>
        <taxon>Fungi</taxon>
        <taxon>Dikarya</taxon>
        <taxon>Basidiomycota</taxon>
        <taxon>Agaricomycotina</taxon>
        <taxon>Agaricomycetes</taxon>
        <taxon>Agaricomycetidae</taxon>
        <taxon>Agaricales</taxon>
        <taxon>Agaricineae</taxon>
        <taxon>Strophariaceae</taxon>
        <taxon>Psilocybe</taxon>
    </lineage>
</organism>
<gene>
    <name evidence="2" type="ORF">D9619_011198</name>
</gene>
<sequence>MKSKKRTKAKRLSSPATMQTAKIPPTSTSDAGMPSMFNNAQNKNITGGSFSITTNINTGNTLSLDVLYRRVAPNAILNAGGRADEVRCHPGTREEVIGRIEKWGETQDGLTAPIFWLSGPAGWPSDTDVNFIVKKSSGQFIYAATVMRFILDSSASPMVSLERVQGAVQLATKLPFPHLDAIYSYVLSQVDDQDALKDILHAQILIQKCRAALPQLQLPTSATLPSLIELLELYNRKYSKAMVLSCLADLTPISQYKSNVDELLFHHASFPDYLLDKSRSMNYFVDITAFSFKIQPIVWELIATELPHESWVSFGLGGLIQLQNLPPGLIETLISSKNAWSNDGQREISAFASTHNLCISDDDFVNFRRLICR</sequence>
<feature type="compositionally biased region" description="Polar residues" evidence="1">
    <location>
        <begin position="14"/>
        <end position="30"/>
    </location>
</feature>
<name>A0A8H5BJE4_9AGAR</name>
<evidence type="ECO:0000256" key="1">
    <source>
        <dbReference type="SAM" id="MobiDB-lite"/>
    </source>
</evidence>
<dbReference type="AlphaFoldDB" id="A0A8H5BJE4"/>
<dbReference type="Proteomes" id="UP000567179">
    <property type="component" value="Unassembled WGS sequence"/>
</dbReference>
<evidence type="ECO:0000313" key="3">
    <source>
        <dbReference type="Proteomes" id="UP000567179"/>
    </source>
</evidence>
<comment type="caution">
    <text evidence="2">The sequence shown here is derived from an EMBL/GenBank/DDBJ whole genome shotgun (WGS) entry which is preliminary data.</text>
</comment>